<dbReference type="OrthoDB" id="6020543at2759"/>
<proteinExistence type="predicted"/>
<dbReference type="PROSITE" id="PS51910">
    <property type="entry name" value="GH18_2"/>
    <property type="match status" value="1"/>
</dbReference>
<evidence type="ECO:0000259" key="3">
    <source>
        <dbReference type="PROSITE" id="PS51910"/>
    </source>
</evidence>
<dbReference type="InterPro" id="IPR001223">
    <property type="entry name" value="Glyco_hydro18_cat"/>
</dbReference>
<dbReference type="EMBL" id="LSBJ02000004">
    <property type="protein sequence ID" value="OAQ67139.1"/>
    <property type="molecule type" value="Genomic_DNA"/>
</dbReference>
<organism evidence="4 5">
    <name type="scientific">Pochonia chlamydosporia 170</name>
    <dbReference type="NCBI Taxonomy" id="1380566"/>
    <lineage>
        <taxon>Eukaryota</taxon>
        <taxon>Fungi</taxon>
        <taxon>Dikarya</taxon>
        <taxon>Ascomycota</taxon>
        <taxon>Pezizomycotina</taxon>
        <taxon>Sordariomycetes</taxon>
        <taxon>Hypocreomycetidae</taxon>
        <taxon>Hypocreales</taxon>
        <taxon>Clavicipitaceae</taxon>
        <taxon>Pochonia</taxon>
    </lineage>
</organism>
<dbReference type="SUPFAM" id="SSF51445">
    <property type="entry name" value="(Trans)glycosidases"/>
    <property type="match status" value="1"/>
</dbReference>
<gene>
    <name evidence="4" type="ORF">VFPPC_08586</name>
</gene>
<dbReference type="Gene3D" id="3.20.20.80">
    <property type="entry name" value="Glycosidases"/>
    <property type="match status" value="1"/>
</dbReference>
<name>A0A179FQ54_METCM</name>
<keyword evidence="5" id="KW-1185">Reference proteome</keyword>
<feature type="domain" description="GH18" evidence="3">
    <location>
        <begin position="12"/>
        <end position="330"/>
    </location>
</feature>
<protein>
    <submittedName>
        <fullName evidence="4">Chitinase 18-18</fullName>
    </submittedName>
</protein>
<comment type="caution">
    <text evidence="4">The sequence shown here is derived from an EMBL/GenBank/DDBJ whole genome shotgun (WGS) entry which is preliminary data.</text>
</comment>
<evidence type="ECO:0000256" key="2">
    <source>
        <dbReference type="SAM" id="MobiDB-lite"/>
    </source>
</evidence>
<evidence type="ECO:0000256" key="1">
    <source>
        <dbReference type="ARBA" id="ARBA00023026"/>
    </source>
</evidence>
<accession>A0A179FQ54</accession>
<dbReference type="RefSeq" id="XP_018144226.1">
    <property type="nucleotide sequence ID" value="XM_018287267.1"/>
</dbReference>
<dbReference type="STRING" id="1380566.A0A179FQ54"/>
<dbReference type="PANTHER" id="PTHR45708:SF47">
    <property type="entry name" value="ENDOCHITINASE A"/>
    <property type="match status" value="1"/>
</dbReference>
<dbReference type="InterPro" id="IPR050542">
    <property type="entry name" value="Glycosyl_Hydrlase18_Chitinase"/>
</dbReference>
<dbReference type="AlphaFoldDB" id="A0A179FQ54"/>
<dbReference type="Proteomes" id="UP000078397">
    <property type="component" value="Unassembled WGS sequence"/>
</dbReference>
<dbReference type="GeneID" id="28851261"/>
<feature type="region of interest" description="Disordered" evidence="2">
    <location>
        <begin position="330"/>
        <end position="555"/>
    </location>
</feature>
<evidence type="ECO:0000313" key="5">
    <source>
        <dbReference type="Proteomes" id="UP000078397"/>
    </source>
</evidence>
<dbReference type="PANTHER" id="PTHR45708">
    <property type="entry name" value="ENDOCHITINASE"/>
    <property type="match status" value="1"/>
</dbReference>
<sequence length="784" mass="81074">MAVSFAAGIGGAAVNAYWGQTGGYFLRDICDTGVKYATVSFINNSPENGNGYPGSNFGANCAAEVYNNNGKPTKLLSSCTFIQRDIPYCQDKGVKVLLAVGGAPVAGTNYTVSSEAKGVEFAEFLYNAFGPYKSSWTGPRPFDQGPNQHVSVDGFDLDLEVKDKNWSNKPYIAMVNWWRQQSTKLFITAAPECVITTKGGNTNQNDDLIANAQFDALFIQFYNNKVCDAIAGNDLGDKFSYDTWVSNIQSGKSKDAKIFIGLPASLDSAGSGYITPKAMKDLVCQYSTHKNFGGVSLWDGTRGLINKDILTGKTYVQSAVEAVNYICQEPPKTTTTKSTSTSTSTSTKTTSTTSSTTVKTTTTSTTTTSTSSAKPTTTSTTSTKPTSTSTTSSKATTTTSSTTVKTTTTSSTTSTKPTSTTTSSTKSSTSTTSSKPATTSTTSSKPATTTTTSSKPVTTTSTTSSKPATTTTTSSKPATTTTTTTTSSKPVTTTTSEKPATTTTTTSSKPVTTTTSSEKPDTTTTKTSATESTTTSGAGVTSTSSTVTPTTSKPVSLTTSTVYTTSVHTVTKCPPTVTNCPVGHVTTETIPLYTTVCPVTETAHPPKPTTTKAPVLTTSTVYTTKTYTITKCPPAVTNCPVGHVTTEVVPAYTTVCPVEETETGNVPQPTGPAPLTTNTETRTLTRTVKVQGSSSLQTLVRPTEVPQPSAEGCSGPGCPGVTSTPGSGCTGPECPGVAIPTNSWTSSPVGPSATPSTPVTAGASTLALGLTGLVAIVAAQLFAM</sequence>
<evidence type="ECO:0000313" key="4">
    <source>
        <dbReference type="EMBL" id="OAQ67139.1"/>
    </source>
</evidence>
<dbReference type="GO" id="GO:0004568">
    <property type="term" value="F:chitinase activity"/>
    <property type="evidence" value="ECO:0007669"/>
    <property type="project" value="TreeGrafter"/>
</dbReference>
<dbReference type="KEGG" id="pchm:VFPPC_08586"/>
<dbReference type="GO" id="GO:0005975">
    <property type="term" value="P:carbohydrate metabolic process"/>
    <property type="evidence" value="ECO:0007669"/>
    <property type="project" value="InterPro"/>
</dbReference>
<reference evidence="4 5" key="1">
    <citation type="journal article" date="2016" name="PLoS Pathog.">
        <title>Biosynthesis of antibiotic leucinostatins in bio-control fungus Purpureocillium lilacinum and their inhibition on phytophthora revealed by genome mining.</title>
        <authorList>
            <person name="Wang G."/>
            <person name="Liu Z."/>
            <person name="Lin R."/>
            <person name="Li E."/>
            <person name="Mao Z."/>
            <person name="Ling J."/>
            <person name="Yang Y."/>
            <person name="Yin W.B."/>
            <person name="Xie B."/>
        </authorList>
    </citation>
    <scope>NUCLEOTIDE SEQUENCE [LARGE SCALE GENOMIC DNA]</scope>
    <source>
        <strain evidence="4">170</strain>
    </source>
</reference>
<dbReference type="InterPro" id="IPR017853">
    <property type="entry name" value="GH"/>
</dbReference>
<dbReference type="GO" id="GO:0005576">
    <property type="term" value="C:extracellular region"/>
    <property type="evidence" value="ECO:0007669"/>
    <property type="project" value="TreeGrafter"/>
</dbReference>
<keyword evidence="1" id="KW-0843">Virulence</keyword>